<comment type="similarity">
    <text evidence="3">Belongs to the GATS family.</text>
</comment>
<evidence type="ECO:0000256" key="10">
    <source>
        <dbReference type="SAM" id="MobiDB-lite"/>
    </source>
</evidence>
<dbReference type="GO" id="GO:0034618">
    <property type="term" value="F:arginine binding"/>
    <property type="evidence" value="ECO:0007669"/>
    <property type="project" value="TreeGrafter"/>
</dbReference>
<evidence type="ECO:0000313" key="14">
    <source>
        <dbReference type="Ensembl" id="ENSCPGP00000011827.1"/>
    </source>
</evidence>
<evidence type="ECO:0000259" key="12">
    <source>
        <dbReference type="Pfam" id="PF18700"/>
    </source>
</evidence>
<protein>
    <recommendedName>
        <fullName evidence="4">Cytosolic arginine sensor for mTORC1 subunit 1</fullName>
    </recommendedName>
    <alternativeName>
        <fullName evidence="8">GATS-like protein 3</fullName>
    </alternativeName>
</protein>
<dbReference type="Proteomes" id="UP000694419">
    <property type="component" value="Unplaced"/>
</dbReference>
<dbReference type="InterPro" id="IPR027795">
    <property type="entry name" value="CASTOR_ACT_dom"/>
</dbReference>
<feature type="domain" description="Cytosolic arginine sensor for mTORC1 subunit 1/2 ACT-like" evidence="13">
    <location>
        <begin position="177"/>
        <end position="260"/>
    </location>
</feature>
<accession>A0A8C3JTI1</accession>
<dbReference type="PRINTS" id="PR02078">
    <property type="entry name" value="GATSLIKEFMLY"/>
</dbReference>
<dbReference type="InterPro" id="IPR045865">
    <property type="entry name" value="ACT-like_dom_sf"/>
</dbReference>
<feature type="compositionally biased region" description="Polar residues" evidence="10">
    <location>
        <begin position="354"/>
        <end position="364"/>
    </location>
</feature>
<dbReference type="FunFam" id="3.30.2130.10:FF:000003">
    <property type="entry name" value="Cytosolic arginine sensor for mTORC1 subunit 1"/>
    <property type="match status" value="1"/>
</dbReference>
<dbReference type="Ensembl" id="ENSCPGT00000012981.1">
    <property type="protein sequence ID" value="ENSCPGP00000011827.1"/>
    <property type="gene ID" value="ENSCPGG00000008442.1"/>
</dbReference>
<dbReference type="SUPFAM" id="SSF55021">
    <property type="entry name" value="ACT-like"/>
    <property type="match status" value="1"/>
</dbReference>
<comment type="subcellular location">
    <subcellularLocation>
        <location evidence="2">Cytoplasm</location>
        <location evidence="2">Cytosol</location>
    </subcellularLocation>
</comment>
<keyword evidence="7" id="KW-0832">Ubl conjugation</keyword>
<feature type="domain" description="CASTOR ACT" evidence="11">
    <location>
        <begin position="72"/>
        <end position="139"/>
    </location>
</feature>
<dbReference type="Pfam" id="PF13840">
    <property type="entry name" value="ACT_7"/>
    <property type="match status" value="1"/>
</dbReference>
<reference evidence="14" key="1">
    <citation type="submission" date="2025-08" db="UniProtKB">
        <authorList>
            <consortium name="Ensembl"/>
        </authorList>
    </citation>
    <scope>IDENTIFICATION</scope>
</reference>
<evidence type="ECO:0000256" key="9">
    <source>
        <dbReference type="ARBA" id="ARBA00046845"/>
    </source>
</evidence>
<evidence type="ECO:0000256" key="2">
    <source>
        <dbReference type="ARBA" id="ARBA00004514"/>
    </source>
</evidence>
<evidence type="ECO:0000256" key="4">
    <source>
        <dbReference type="ARBA" id="ARBA00013329"/>
    </source>
</evidence>
<evidence type="ECO:0000259" key="11">
    <source>
        <dbReference type="Pfam" id="PF13840"/>
    </source>
</evidence>
<keyword evidence="5" id="KW-0963">Cytoplasm</keyword>
<comment type="subunit">
    <text evidence="9">Forms homodimers and heterodimers with CASTOR2. Interacts with the GATOR2 complex which is composed of MIOS, SEC13, SEH1L, WDR24 and WDR59; the interaction is negatively regulated by arginine. Interacts with TM4SF5; the interaction is positively regulated by leucine and is negatively regulated by arginine.</text>
</comment>
<evidence type="ECO:0000256" key="3">
    <source>
        <dbReference type="ARBA" id="ARBA00006827"/>
    </source>
</evidence>
<sequence>MDLHILEHRVRVLSLARRGLWLYTHPLLKLLFLPQRCRCKFFSLTETPEDYTIMLDEEGFKELPPSEFMQVADSTWLVLSVVSNGREPSGCQATGVTKIARSVIAPLAEHHVSVLMLSTYQTDFILVRERDLPVVIHTLAGEFDIYKEEGGECVPVTCDDVSNGFLKPKQAASPTLHPVQSPQTRFCVLTVAPDTLPAIATMLIDVLFYSHSPPRETGAGSQDLDSITFFAFSLIEGYISIVMDAETQKRFPSDLLLTSSTGELWRMVRIGGQPLGFGECGRGGPVPSLCLPLPGLGRLVLGGDALPGCSPPPASVAVPPGPPLTPGVPCPPQTSVASWPRSLSRWPPPTSRRITSAPSTSITPWSPRRASPRSSSCCSSARRAADSGRLSPGRVARRGGTVHSPFLPPIFIIF</sequence>
<dbReference type="InterPro" id="IPR026249">
    <property type="entry name" value="CASTOR_fam"/>
</dbReference>
<dbReference type="PANTHER" id="PTHR31131:SF3">
    <property type="entry name" value="CYTOSOLIC ARGININE SENSOR FOR MTORC1 SUBUNIT 1"/>
    <property type="match status" value="1"/>
</dbReference>
<dbReference type="AlphaFoldDB" id="A0A8C3JTI1"/>
<feature type="region of interest" description="Disordered" evidence="10">
    <location>
        <begin position="331"/>
        <end position="399"/>
    </location>
</feature>
<keyword evidence="15" id="KW-1185">Reference proteome</keyword>
<dbReference type="PANTHER" id="PTHR31131">
    <property type="entry name" value="CHROMOSOME 1, WHOLE GENOME SHOTGUN SEQUENCE"/>
    <property type="match status" value="1"/>
</dbReference>
<dbReference type="GO" id="GO:1904262">
    <property type="term" value="P:negative regulation of TORC1 signaling"/>
    <property type="evidence" value="ECO:0007669"/>
    <property type="project" value="TreeGrafter"/>
</dbReference>
<dbReference type="InterPro" id="IPR040778">
    <property type="entry name" value="CASTOR1_N"/>
</dbReference>
<comment type="function">
    <text evidence="1">Functions as an intracellular arginine sensor within the amino acid-sensing branch of the TORC1 signaling pathway. As a homodimer or a heterodimer with CASTOR2, binds and inhibits the GATOR subcomplex GATOR2 and thereby mTORC1. Binding of arginine to CASTOR1 allosterically disrupts the interaction of CASTOR1-containing dimers with GATOR2 which can in turn activate mTORC1 and the TORC1 signaling pathway.</text>
</comment>
<reference evidence="14" key="2">
    <citation type="submission" date="2025-09" db="UniProtKB">
        <authorList>
            <consortium name="Ensembl"/>
        </authorList>
    </citation>
    <scope>IDENTIFICATION</scope>
</reference>
<evidence type="ECO:0000256" key="5">
    <source>
        <dbReference type="ARBA" id="ARBA00022490"/>
    </source>
</evidence>
<evidence type="ECO:0000259" key="13">
    <source>
        <dbReference type="Pfam" id="PF21389"/>
    </source>
</evidence>
<keyword evidence="6" id="KW-0597">Phosphoprotein</keyword>
<dbReference type="Pfam" id="PF21389">
    <property type="entry name" value="CASTOR1_ACT-like"/>
    <property type="match status" value="1"/>
</dbReference>
<evidence type="ECO:0000256" key="7">
    <source>
        <dbReference type="ARBA" id="ARBA00022843"/>
    </source>
</evidence>
<evidence type="ECO:0000256" key="8">
    <source>
        <dbReference type="ARBA" id="ARBA00031657"/>
    </source>
</evidence>
<name>A0A8C3JTI1_9CHAR</name>
<organism evidence="14 15">
    <name type="scientific">Calidris pygmaea</name>
    <name type="common">Spoon-billed sandpiper</name>
    <dbReference type="NCBI Taxonomy" id="425635"/>
    <lineage>
        <taxon>Eukaryota</taxon>
        <taxon>Metazoa</taxon>
        <taxon>Chordata</taxon>
        <taxon>Craniata</taxon>
        <taxon>Vertebrata</taxon>
        <taxon>Euteleostomi</taxon>
        <taxon>Archelosauria</taxon>
        <taxon>Archosauria</taxon>
        <taxon>Dinosauria</taxon>
        <taxon>Saurischia</taxon>
        <taxon>Theropoda</taxon>
        <taxon>Coelurosauria</taxon>
        <taxon>Aves</taxon>
        <taxon>Neognathae</taxon>
        <taxon>Neoaves</taxon>
        <taxon>Charadriiformes</taxon>
        <taxon>Scolopacidae</taxon>
        <taxon>Calidris</taxon>
    </lineage>
</organism>
<evidence type="ECO:0000313" key="15">
    <source>
        <dbReference type="Proteomes" id="UP000694419"/>
    </source>
</evidence>
<evidence type="ECO:0000256" key="6">
    <source>
        <dbReference type="ARBA" id="ARBA00022553"/>
    </source>
</evidence>
<dbReference type="InterPro" id="IPR049479">
    <property type="entry name" value="CASTOR1_ACT-like"/>
</dbReference>
<proteinExistence type="inferred from homology"/>
<feature type="compositionally biased region" description="Low complexity" evidence="10">
    <location>
        <begin position="366"/>
        <end position="382"/>
    </location>
</feature>
<feature type="domain" description="CASTOR1 N-terminal" evidence="12">
    <location>
        <begin position="9"/>
        <end position="68"/>
    </location>
</feature>
<dbReference type="Gene3D" id="3.30.2130.10">
    <property type="entry name" value="VC0802-like"/>
    <property type="match status" value="1"/>
</dbReference>
<dbReference type="InterPro" id="IPR051719">
    <property type="entry name" value="CASTOR_mTORC1"/>
</dbReference>
<evidence type="ECO:0000256" key="1">
    <source>
        <dbReference type="ARBA" id="ARBA00002751"/>
    </source>
</evidence>
<dbReference type="GO" id="GO:0005829">
    <property type="term" value="C:cytosol"/>
    <property type="evidence" value="ECO:0007669"/>
    <property type="project" value="UniProtKB-SubCell"/>
</dbReference>
<dbReference type="Pfam" id="PF18700">
    <property type="entry name" value="Castor1_N"/>
    <property type="match status" value="1"/>
</dbReference>